<evidence type="ECO:0000256" key="1">
    <source>
        <dbReference type="SAM" id="MobiDB-lite"/>
    </source>
</evidence>
<keyword evidence="3" id="KW-1185">Reference proteome</keyword>
<gene>
    <name evidence="2" type="ORF">K0M31_003319</name>
</gene>
<reference evidence="2" key="1">
    <citation type="submission" date="2021-10" db="EMBL/GenBank/DDBJ databases">
        <title>Melipona bicolor Genome sequencing and assembly.</title>
        <authorList>
            <person name="Araujo N.S."/>
            <person name="Arias M.C."/>
        </authorList>
    </citation>
    <scope>NUCLEOTIDE SEQUENCE</scope>
    <source>
        <strain evidence="2">USP_2M_L1-L4_2017</strain>
        <tissue evidence="2">Whole body</tissue>
    </source>
</reference>
<dbReference type="Proteomes" id="UP001177670">
    <property type="component" value="Unassembled WGS sequence"/>
</dbReference>
<organism evidence="2 3">
    <name type="scientific">Melipona bicolor</name>
    <dbReference type="NCBI Taxonomy" id="60889"/>
    <lineage>
        <taxon>Eukaryota</taxon>
        <taxon>Metazoa</taxon>
        <taxon>Ecdysozoa</taxon>
        <taxon>Arthropoda</taxon>
        <taxon>Hexapoda</taxon>
        <taxon>Insecta</taxon>
        <taxon>Pterygota</taxon>
        <taxon>Neoptera</taxon>
        <taxon>Endopterygota</taxon>
        <taxon>Hymenoptera</taxon>
        <taxon>Apocrita</taxon>
        <taxon>Aculeata</taxon>
        <taxon>Apoidea</taxon>
        <taxon>Anthophila</taxon>
        <taxon>Apidae</taxon>
        <taxon>Melipona</taxon>
    </lineage>
</organism>
<evidence type="ECO:0000313" key="2">
    <source>
        <dbReference type="EMBL" id="KAK1127827.1"/>
    </source>
</evidence>
<proteinExistence type="predicted"/>
<comment type="caution">
    <text evidence="2">The sequence shown here is derived from an EMBL/GenBank/DDBJ whole genome shotgun (WGS) entry which is preliminary data.</text>
</comment>
<dbReference type="EMBL" id="JAHYIQ010000011">
    <property type="protein sequence ID" value="KAK1127827.1"/>
    <property type="molecule type" value="Genomic_DNA"/>
</dbReference>
<sequence>MVENVTAFAENFLLAREISRLRQLEAKVARGILQEALEERNEEEATREENRNVWTKSESVRPGEGRRERIEATRP</sequence>
<dbReference type="AlphaFoldDB" id="A0AA40KPH4"/>
<accession>A0AA40KPH4</accession>
<feature type="compositionally biased region" description="Basic and acidic residues" evidence="1">
    <location>
        <begin position="37"/>
        <end position="51"/>
    </location>
</feature>
<feature type="compositionally biased region" description="Basic and acidic residues" evidence="1">
    <location>
        <begin position="58"/>
        <end position="75"/>
    </location>
</feature>
<evidence type="ECO:0000313" key="3">
    <source>
        <dbReference type="Proteomes" id="UP001177670"/>
    </source>
</evidence>
<name>A0AA40KPH4_9HYME</name>
<protein>
    <submittedName>
        <fullName evidence="2">Uncharacterized protein</fullName>
    </submittedName>
</protein>
<feature type="region of interest" description="Disordered" evidence="1">
    <location>
        <begin position="37"/>
        <end position="75"/>
    </location>
</feature>